<keyword evidence="3" id="KW-1185">Reference proteome</keyword>
<sequence>KPNEYVQRLSWGQCIKLLAYLRFFYNGTALLITIPFQFWFRSVGVNAVGSYMAPSWHEPFPFGMNDGSEFPAMAALQLPTELTPALDPAAADPARVQNVLQQILPLGVVPLNLANDVARALVFGIQSALALQS</sequence>
<keyword evidence="1" id="KW-1133">Transmembrane helix</keyword>
<comment type="caution">
    <text evidence="2">The sequence shown here is derived from an EMBL/GenBank/DDBJ whole genome shotgun (WGS) entry which is preliminary data.</text>
</comment>
<evidence type="ECO:0000313" key="3">
    <source>
        <dbReference type="Proteomes" id="UP000824469"/>
    </source>
</evidence>
<accession>A0AA38CPY8</accession>
<reference evidence="2 3" key="1">
    <citation type="journal article" date="2021" name="Nat. Plants">
        <title>The Taxus genome provides insights into paclitaxel biosynthesis.</title>
        <authorList>
            <person name="Xiong X."/>
            <person name="Gou J."/>
            <person name="Liao Q."/>
            <person name="Li Y."/>
            <person name="Zhou Q."/>
            <person name="Bi G."/>
            <person name="Li C."/>
            <person name="Du R."/>
            <person name="Wang X."/>
            <person name="Sun T."/>
            <person name="Guo L."/>
            <person name="Liang H."/>
            <person name="Lu P."/>
            <person name="Wu Y."/>
            <person name="Zhang Z."/>
            <person name="Ro D.K."/>
            <person name="Shang Y."/>
            <person name="Huang S."/>
            <person name="Yan J."/>
        </authorList>
    </citation>
    <scope>NUCLEOTIDE SEQUENCE [LARGE SCALE GENOMIC DNA]</scope>
    <source>
        <strain evidence="2">Ta-2019</strain>
    </source>
</reference>
<keyword evidence="1" id="KW-0472">Membrane</keyword>
<feature type="transmembrane region" description="Helical" evidence="1">
    <location>
        <begin position="20"/>
        <end position="40"/>
    </location>
</feature>
<dbReference type="AlphaFoldDB" id="A0AA38CPY8"/>
<feature type="non-terminal residue" evidence="2">
    <location>
        <position position="1"/>
    </location>
</feature>
<keyword evidence="1" id="KW-0812">Transmembrane</keyword>
<organism evidence="2 3">
    <name type="scientific">Taxus chinensis</name>
    <name type="common">Chinese yew</name>
    <name type="synonym">Taxus wallichiana var. chinensis</name>
    <dbReference type="NCBI Taxonomy" id="29808"/>
    <lineage>
        <taxon>Eukaryota</taxon>
        <taxon>Viridiplantae</taxon>
        <taxon>Streptophyta</taxon>
        <taxon>Embryophyta</taxon>
        <taxon>Tracheophyta</taxon>
        <taxon>Spermatophyta</taxon>
        <taxon>Pinopsida</taxon>
        <taxon>Pinidae</taxon>
        <taxon>Conifers II</taxon>
        <taxon>Cupressales</taxon>
        <taxon>Taxaceae</taxon>
        <taxon>Taxus</taxon>
    </lineage>
</organism>
<protein>
    <submittedName>
        <fullName evidence="2">Uncharacterized protein</fullName>
    </submittedName>
</protein>
<name>A0AA38CPY8_TAXCH</name>
<dbReference type="Proteomes" id="UP000824469">
    <property type="component" value="Unassembled WGS sequence"/>
</dbReference>
<evidence type="ECO:0000313" key="2">
    <source>
        <dbReference type="EMBL" id="KAH9300584.1"/>
    </source>
</evidence>
<dbReference type="EMBL" id="JAHRHJ020000009">
    <property type="protein sequence ID" value="KAH9300584.1"/>
    <property type="molecule type" value="Genomic_DNA"/>
</dbReference>
<gene>
    <name evidence="2" type="ORF">KI387_012167</name>
</gene>
<proteinExistence type="predicted"/>
<feature type="non-terminal residue" evidence="2">
    <location>
        <position position="133"/>
    </location>
</feature>
<evidence type="ECO:0000256" key="1">
    <source>
        <dbReference type="SAM" id="Phobius"/>
    </source>
</evidence>